<comment type="subcellular location">
    <subcellularLocation>
        <location evidence="1">Membrane</location>
        <topology evidence="1">Multi-pass membrane protein</topology>
    </subcellularLocation>
</comment>
<feature type="transmembrane region" description="Helical" evidence="6">
    <location>
        <begin position="811"/>
        <end position="829"/>
    </location>
</feature>
<feature type="transmembrane region" description="Helical" evidence="6">
    <location>
        <begin position="1087"/>
        <end position="1106"/>
    </location>
</feature>
<evidence type="ECO:0000256" key="2">
    <source>
        <dbReference type="ARBA" id="ARBA00010199"/>
    </source>
</evidence>
<feature type="transmembrane region" description="Helical" evidence="6">
    <location>
        <begin position="1025"/>
        <end position="1044"/>
    </location>
</feature>
<dbReference type="PANTHER" id="PTHR11206">
    <property type="entry name" value="MULTIDRUG RESISTANCE PROTEIN"/>
    <property type="match status" value="1"/>
</dbReference>
<reference evidence="7" key="1">
    <citation type="journal article" date="2012" name="Nature">
        <title>The tomato genome sequence provides insights into fleshy fruit evolution.</title>
        <authorList>
            <consortium name="Tomato Genome Consortium"/>
        </authorList>
    </citation>
    <scope>NUCLEOTIDE SEQUENCE [LARGE SCALE GENOMIC DNA]</scope>
    <source>
        <strain evidence="7">cv. Heinz 1706</strain>
    </source>
</reference>
<feature type="transmembrane region" description="Helical" evidence="6">
    <location>
        <begin position="511"/>
        <end position="531"/>
    </location>
</feature>
<feature type="transmembrane region" description="Helical" evidence="6">
    <location>
        <begin position="196"/>
        <end position="216"/>
    </location>
</feature>
<feature type="transmembrane region" description="Helical" evidence="6">
    <location>
        <begin position="1309"/>
        <end position="1330"/>
    </location>
</feature>
<feature type="transmembrane region" description="Helical" evidence="6">
    <location>
        <begin position="470"/>
        <end position="491"/>
    </location>
</feature>
<dbReference type="GO" id="GO:0042910">
    <property type="term" value="F:xenobiotic transmembrane transporter activity"/>
    <property type="evidence" value="ECO:0007669"/>
    <property type="project" value="InterPro"/>
</dbReference>
<dbReference type="Gramene" id="Solyc10g007360.3.1">
    <property type="protein sequence ID" value="Solyc10g007360.3.1"/>
    <property type="gene ID" value="Solyc10g007360.3"/>
</dbReference>
<feature type="transmembrane region" description="Helical" evidence="6">
    <location>
        <begin position="1056"/>
        <end position="1075"/>
    </location>
</feature>
<feature type="transmembrane region" description="Helical" evidence="6">
    <location>
        <begin position="363"/>
        <end position="381"/>
    </location>
</feature>
<feature type="transmembrane region" description="Helical" evidence="6">
    <location>
        <begin position="948"/>
        <end position="969"/>
    </location>
</feature>
<feature type="transmembrane region" description="Helical" evidence="6">
    <location>
        <begin position="543"/>
        <end position="568"/>
    </location>
</feature>
<evidence type="ECO:0000256" key="5">
    <source>
        <dbReference type="ARBA" id="ARBA00023136"/>
    </source>
</evidence>
<dbReference type="GO" id="GO:1990961">
    <property type="term" value="P:xenobiotic detoxification by transmembrane export across the plasma membrane"/>
    <property type="evidence" value="ECO:0007669"/>
    <property type="project" value="InterPro"/>
</dbReference>
<evidence type="ECO:0000256" key="6">
    <source>
        <dbReference type="RuleBase" id="RU004914"/>
    </source>
</evidence>
<keyword evidence="3 6" id="KW-0812">Transmembrane</keyword>
<sequence length="1351" mass="147379">MNKSCGQIINCKEAKNQVLFSVPMIVVNGCFYFISLVSVMFAGHLGKLELASSNLANSWAMVTGFSFMVGLSGALETLCGQGYGAKMFRMLGIHLQTSSIISFFFSIVVSVIWWYSDRILILLHQEPAIAHEAGVFLKFLIPGLFAYAFLQNIVRFLQAQSIILPLACIAVAALVLHIGIAYALVHWTHLGFKGAALAVSISFWITFIALSLYVLFSKKFSHIRPEGLSSEPLQHLLSNLKLALPSAGMVCLEYWAFEILVLLAGLMPNAETTTSVVAMCVNTETIAYMISYGLSAAASTRVSNEIGAGNIRKAKQAMAVTLKLAIVAALIVDLALGFGHNAWAGLFSDEAEIIRKFASMTPLLLVSFLFDFIQGILSGVARGCGWQRFAMCINLASFYFIGMTIGAILAFKFNKGYKGLWVGLICGLACQSTSLLLLTFFIKWGKEDQNNPMNKSCGQIINCKEAKNQVLFSVPMIVVNGCFYFISLVSVMFAGHLGKLELASSNLANSWAMVTGFSFMVGLSGALETLCGQGYGAKMFRMLGIHLQTSSIISFFFSIVVSVIWWYSDRILILLHQEPAIAHEAGVFLKFLIPGLFAYAFLQNIVRFLQAQSIILPLACIAVAALVLHIGIAYALVHWTHLGFKGAALAVSISFWITFIALSLYVLFSKKFSHIRPEGLSSEPLQHLLSNLKLALPSAGMYWAFEILVLLAGLMPNAETTTSVVAMCVNTETIAYMISYGLSAAASTRVSNEIGAGNIRKAKQAMAVTLKLAIVAALIVDLALGFGHNAWAGLFSEEAEIIRKFASMTPLLLVSFLFDFIQGILSGVARGCGWQRFAMCINLASFYFVGMTIGAILAFKFNKGYKGLWVGLICGLACQSTSLLLLTFFIKWGKEDQLIDVEEAKNQILFSLPMIVVNSCFYFINLVSVMFAGHLGKLELAASNLANSWAMVTGFSFMVGLSGALETLCGQGYGAKMYRMLGIHLQASCIISFFFSVVISVIWWYSDMILILLHQDPDIAREAGIFLRFLIPGLFAYSFLQNILRFLQSQSIIMPLAFCSVGSLVIHIGISYALVHWTGLAFKGASLAASISIWIALLTLGLYVLLSKRFNHIWRDGLSFESFHHILTNLKLALPSAAMVCLEYWAFELLVLLAGLMPNSGTTTSVVAMCVNTQNIAYMISYGLSAAASTRVANELGAGNPDKAKHAMFVTLKLSVLLAIAVDLALFLGHDVWASLFSDSAEIVNKFASMTPLLLISFVFDFIQGILSGVTRGCGWQHLAMCINLATFYFIGMPIAGLLAFMFNLHSQGLWLGLICGLAFQSSGLLLLTLMTRWGEVQVSTNSNRENVLLA</sequence>
<feature type="transmembrane region" description="Helical" evidence="6">
    <location>
        <begin position="772"/>
        <end position="791"/>
    </location>
</feature>
<accession>A0A3Q7IBY6</accession>
<evidence type="ECO:0000256" key="1">
    <source>
        <dbReference type="ARBA" id="ARBA00004141"/>
    </source>
</evidence>
<feature type="transmembrane region" description="Helical" evidence="6">
    <location>
        <begin position="614"/>
        <end position="636"/>
    </location>
</feature>
<feature type="transmembrane region" description="Helical" evidence="6">
    <location>
        <begin position="1247"/>
        <end position="1267"/>
    </location>
</feature>
<keyword evidence="4 6" id="KW-1133">Transmembrane helix</keyword>
<feature type="transmembrane region" description="Helical" evidence="6">
    <location>
        <begin position="91"/>
        <end position="116"/>
    </location>
</feature>
<reference evidence="7" key="2">
    <citation type="submission" date="2019-01" db="UniProtKB">
        <authorList>
            <consortium name="EnsemblPlants"/>
        </authorList>
    </citation>
    <scope>IDENTIFICATION</scope>
    <source>
        <strain evidence="7">cv. Heinz 1706</strain>
    </source>
</reference>
<feature type="transmembrane region" description="Helical" evidence="6">
    <location>
        <begin position="162"/>
        <end position="184"/>
    </location>
</feature>
<dbReference type="PaxDb" id="4081-Solyc10g007360.2.1"/>
<feature type="transmembrane region" description="Helical" evidence="6">
    <location>
        <begin position="393"/>
        <end position="413"/>
    </location>
</feature>
<feature type="transmembrane region" description="Helical" evidence="6">
    <location>
        <begin position="648"/>
        <end position="668"/>
    </location>
</feature>
<feature type="transmembrane region" description="Helical" evidence="6">
    <location>
        <begin position="58"/>
        <end position="79"/>
    </location>
</feature>
<feature type="transmembrane region" description="Helical" evidence="6">
    <location>
        <begin position="324"/>
        <end position="343"/>
    </location>
</feature>
<dbReference type="GO" id="GO:0022857">
    <property type="term" value="F:transmembrane transporter activity"/>
    <property type="evidence" value="ECO:0000318"/>
    <property type="project" value="GO_Central"/>
</dbReference>
<dbReference type="CDD" id="cd13132">
    <property type="entry name" value="MATE_eukaryotic"/>
    <property type="match status" value="3"/>
</dbReference>
<feature type="transmembrane region" description="Helical" evidence="6">
    <location>
        <begin position="910"/>
        <end position="936"/>
    </location>
</feature>
<proteinExistence type="inferred from homology"/>
<feature type="transmembrane region" description="Helical" evidence="6">
    <location>
        <begin position="20"/>
        <end position="46"/>
    </location>
</feature>
<dbReference type="Proteomes" id="UP000004994">
    <property type="component" value="Chromosome 10"/>
</dbReference>
<dbReference type="InterPro" id="IPR045069">
    <property type="entry name" value="MATE_euk"/>
</dbReference>
<organism evidence="7">
    <name type="scientific">Solanum lycopersicum</name>
    <name type="common">Tomato</name>
    <name type="synonym">Lycopersicon esculentum</name>
    <dbReference type="NCBI Taxonomy" id="4081"/>
    <lineage>
        <taxon>Eukaryota</taxon>
        <taxon>Viridiplantae</taxon>
        <taxon>Streptophyta</taxon>
        <taxon>Embryophyta</taxon>
        <taxon>Tracheophyta</taxon>
        <taxon>Spermatophyta</taxon>
        <taxon>Magnoliopsida</taxon>
        <taxon>eudicotyledons</taxon>
        <taxon>Gunneridae</taxon>
        <taxon>Pentapetalae</taxon>
        <taxon>asterids</taxon>
        <taxon>lamiids</taxon>
        <taxon>Solanales</taxon>
        <taxon>Solanaceae</taxon>
        <taxon>Solanoideae</taxon>
        <taxon>Solaneae</taxon>
        <taxon>Solanum</taxon>
        <taxon>Solanum subgen. Lycopersicon</taxon>
    </lineage>
</organism>
<feature type="transmembrane region" description="Helical" evidence="6">
    <location>
        <begin position="128"/>
        <end position="150"/>
    </location>
</feature>
<keyword evidence="8" id="KW-1185">Reference proteome</keyword>
<evidence type="ECO:0000256" key="3">
    <source>
        <dbReference type="ARBA" id="ARBA00022692"/>
    </source>
</evidence>
<feature type="transmembrane region" description="Helical" evidence="6">
    <location>
        <begin position="1132"/>
        <end position="1156"/>
    </location>
</feature>
<feature type="transmembrane region" description="Helical" evidence="6">
    <location>
        <begin position="1206"/>
        <end position="1227"/>
    </location>
</feature>
<dbReference type="InterPro" id="IPR002528">
    <property type="entry name" value="MATE_fam"/>
</dbReference>
<evidence type="ECO:0000256" key="4">
    <source>
        <dbReference type="ARBA" id="ARBA00022989"/>
    </source>
</evidence>
<evidence type="ECO:0000313" key="7">
    <source>
        <dbReference type="EnsemblPlants" id="Solyc10g007360.3.1"/>
    </source>
</evidence>
<keyword evidence="5 6" id="KW-0472">Membrane</keyword>
<feature type="transmembrane region" description="Helical" evidence="6">
    <location>
        <begin position="419"/>
        <end position="442"/>
    </location>
</feature>
<dbReference type="NCBIfam" id="TIGR00797">
    <property type="entry name" value="matE"/>
    <property type="match status" value="3"/>
</dbReference>
<feature type="transmembrane region" description="Helical" evidence="6">
    <location>
        <begin position="981"/>
        <end position="1005"/>
    </location>
</feature>
<feature type="transmembrane region" description="Helical" evidence="6">
    <location>
        <begin position="841"/>
        <end position="861"/>
    </location>
</feature>
<dbReference type="GO" id="GO:0016020">
    <property type="term" value="C:membrane"/>
    <property type="evidence" value="ECO:0000318"/>
    <property type="project" value="GO_Central"/>
</dbReference>
<comment type="similarity">
    <text evidence="2 6">Belongs to the multi antimicrobial extrusion (MATE) (TC 2.A.66.1) family.</text>
</comment>
<feature type="transmembrane region" description="Helical" evidence="6">
    <location>
        <begin position="867"/>
        <end position="890"/>
    </location>
</feature>
<protein>
    <recommendedName>
        <fullName evidence="6">Protein DETOXIFICATION</fullName>
    </recommendedName>
    <alternativeName>
        <fullName evidence="6">Multidrug and toxic compound extrusion protein</fullName>
    </alternativeName>
</protein>
<dbReference type="InParanoid" id="A0A3Q7IBY6"/>
<dbReference type="Pfam" id="PF01554">
    <property type="entry name" value="MatE"/>
    <property type="match status" value="6"/>
</dbReference>
<dbReference type="OMA" id="CGQIINC"/>
<feature type="transmembrane region" description="Helical" evidence="6">
    <location>
        <begin position="580"/>
        <end position="602"/>
    </location>
</feature>
<dbReference type="EnsemblPlants" id="Solyc10g007360.3.1">
    <property type="protein sequence ID" value="Solyc10g007360.3.1"/>
    <property type="gene ID" value="Solyc10g007360.3"/>
</dbReference>
<name>A0A3Q7IBY6_SOLLC</name>
<feature type="transmembrane region" description="Helical" evidence="6">
    <location>
        <begin position="1279"/>
        <end position="1303"/>
    </location>
</feature>
<dbReference type="GO" id="GO:0015297">
    <property type="term" value="F:antiporter activity"/>
    <property type="evidence" value="ECO:0007669"/>
    <property type="project" value="InterPro"/>
</dbReference>
<evidence type="ECO:0000313" key="8">
    <source>
        <dbReference type="Proteomes" id="UP000004994"/>
    </source>
</evidence>